<dbReference type="Gene3D" id="1.20.1380.10">
    <property type="entry name" value="Replication modulator SeqA, C-terminal DNA-binding domain"/>
    <property type="match status" value="1"/>
</dbReference>
<comment type="caution">
    <text evidence="7">The sequence shown here is derived from an EMBL/GenBank/DDBJ whole genome shotgun (WGS) entry which is preliminary data.</text>
</comment>
<dbReference type="GO" id="GO:0005737">
    <property type="term" value="C:cytoplasm"/>
    <property type="evidence" value="ECO:0007669"/>
    <property type="project" value="UniProtKB-SubCell"/>
</dbReference>
<dbReference type="PIRSF" id="PIRSF019401">
    <property type="entry name" value="SeqA"/>
    <property type="match status" value="1"/>
</dbReference>
<dbReference type="SUPFAM" id="SSF47598">
    <property type="entry name" value="Ribbon-helix-helix"/>
    <property type="match status" value="1"/>
</dbReference>
<reference evidence="7" key="1">
    <citation type="journal article" date="2014" name="Int. J. Syst. Evol. Microbiol.">
        <title>Complete genome sequence of Corynebacterium casei LMG S-19264T (=DSM 44701T), isolated from a smear-ripened cheese.</title>
        <authorList>
            <consortium name="US DOE Joint Genome Institute (JGI-PGF)"/>
            <person name="Walter F."/>
            <person name="Albersmeier A."/>
            <person name="Kalinowski J."/>
            <person name="Ruckert C."/>
        </authorList>
    </citation>
    <scope>NUCLEOTIDE SEQUENCE</scope>
    <source>
        <strain evidence="7">NBRC 101628</strain>
    </source>
</reference>
<evidence type="ECO:0000256" key="3">
    <source>
        <dbReference type="ARBA" id="ARBA00023125"/>
    </source>
</evidence>
<dbReference type="InterPro" id="IPR010985">
    <property type="entry name" value="Ribbon_hlx_hlx"/>
</dbReference>
<dbReference type="AlphaFoldDB" id="A0AA37VVX9"/>
<dbReference type="InterPro" id="IPR036835">
    <property type="entry name" value="SeqA_DNA-bd_C_sf"/>
</dbReference>
<dbReference type="EMBL" id="BSNC01000004">
    <property type="protein sequence ID" value="GLP96251.1"/>
    <property type="molecule type" value="Genomic_DNA"/>
</dbReference>
<dbReference type="Proteomes" id="UP001161422">
    <property type="component" value="Unassembled WGS sequence"/>
</dbReference>
<feature type="domain" description="Negative modulator of initiation of replication SeqA N-terminal" evidence="6">
    <location>
        <begin position="1"/>
        <end position="36"/>
    </location>
</feature>
<reference evidence="7" key="2">
    <citation type="submission" date="2023-01" db="EMBL/GenBank/DDBJ databases">
        <title>Draft genome sequence of Paraferrimonas sedimenticola strain NBRC 101628.</title>
        <authorList>
            <person name="Sun Q."/>
            <person name="Mori K."/>
        </authorList>
    </citation>
    <scope>NUCLEOTIDE SEQUENCE</scope>
    <source>
        <strain evidence="7">NBRC 101628</strain>
    </source>
</reference>
<feature type="domain" description="Replication modulator SeqA C-terminal DNA-binding" evidence="5">
    <location>
        <begin position="92"/>
        <end position="199"/>
    </location>
</feature>
<proteinExistence type="inferred from homology"/>
<dbReference type="Pfam" id="PF03925">
    <property type="entry name" value="SeqA"/>
    <property type="match status" value="1"/>
</dbReference>
<evidence type="ECO:0000256" key="1">
    <source>
        <dbReference type="ARBA" id="ARBA00022490"/>
    </source>
</evidence>
<evidence type="ECO:0000256" key="2">
    <source>
        <dbReference type="ARBA" id="ARBA00022880"/>
    </source>
</evidence>
<evidence type="ECO:0000313" key="7">
    <source>
        <dbReference type="EMBL" id="GLP96251.1"/>
    </source>
</evidence>
<dbReference type="InterPro" id="IPR033761">
    <property type="entry name" value="SeqA_N"/>
</dbReference>
<evidence type="ECO:0000313" key="8">
    <source>
        <dbReference type="Proteomes" id="UP001161422"/>
    </source>
</evidence>
<dbReference type="RefSeq" id="WP_095505309.1">
    <property type="nucleotide sequence ID" value="NZ_BSNC01000004.1"/>
</dbReference>
<accession>A0AA37VVX9</accession>
<keyword evidence="1 4" id="KW-0963">Cytoplasm</keyword>
<comment type="similarity">
    <text evidence="4">Belongs to the SeqA family.</text>
</comment>
<evidence type="ECO:0000259" key="6">
    <source>
        <dbReference type="Pfam" id="PF17206"/>
    </source>
</evidence>
<dbReference type="NCBIfam" id="NF008389">
    <property type="entry name" value="PRK11187.1"/>
    <property type="match status" value="1"/>
</dbReference>
<sequence length="201" mass="22228">MKYIEVDEQLYRYIASCTKTIGESASDILRRELGLPELTPEVAEQPETISQPSLDSDIAVEAHPEVEVAAEEVVEETTEATIEEVAPTNSQSFKLLLDDSNLEHMKGAVGRFIYLLQQAHQNSPSAFEKVLQVQGRGRLYFATSKEELLKASATANPKQIGESQYWVTSNNNTARKRAILTDALTQLGCDSTLAQDIAKQI</sequence>
<keyword evidence="3 4" id="KW-0238">DNA-binding</keyword>
<dbReference type="InterPro" id="IPR005621">
    <property type="entry name" value="SeqA"/>
</dbReference>
<evidence type="ECO:0000256" key="4">
    <source>
        <dbReference type="PIRNR" id="PIRNR019401"/>
    </source>
</evidence>
<gene>
    <name evidence="7" type="primary">seqA</name>
    <name evidence="7" type="ORF">GCM10007895_15570</name>
</gene>
<keyword evidence="8" id="KW-1185">Reference proteome</keyword>
<name>A0AA37VVX9_9GAMM</name>
<dbReference type="InterPro" id="IPR013321">
    <property type="entry name" value="Arc_rbn_hlx_hlx"/>
</dbReference>
<protein>
    <recommendedName>
        <fullName evidence="4">Negative modulator of initiation of replication</fullName>
    </recommendedName>
</protein>
<dbReference type="Pfam" id="PF17206">
    <property type="entry name" value="SeqA_N"/>
    <property type="match status" value="1"/>
</dbReference>
<dbReference type="InterPro" id="IPR026577">
    <property type="entry name" value="SeqA_DNA-bd_C"/>
</dbReference>
<organism evidence="7 8">
    <name type="scientific">Paraferrimonas sedimenticola</name>
    <dbReference type="NCBI Taxonomy" id="375674"/>
    <lineage>
        <taxon>Bacteria</taxon>
        <taxon>Pseudomonadati</taxon>
        <taxon>Pseudomonadota</taxon>
        <taxon>Gammaproteobacteria</taxon>
        <taxon>Alteromonadales</taxon>
        <taxon>Ferrimonadaceae</taxon>
        <taxon>Paraferrimonas</taxon>
    </lineage>
</organism>
<comment type="subcellular location">
    <subcellularLocation>
        <location evidence="4">Cytoplasm</location>
    </subcellularLocation>
</comment>
<dbReference type="GO" id="GO:0003677">
    <property type="term" value="F:DNA binding"/>
    <property type="evidence" value="ECO:0007669"/>
    <property type="project" value="UniProtKB-KW"/>
</dbReference>
<dbReference type="GO" id="GO:0032297">
    <property type="term" value="P:negative regulation of DNA-templated DNA replication initiation"/>
    <property type="evidence" value="ECO:0007669"/>
    <property type="project" value="InterPro"/>
</dbReference>
<dbReference type="SUPFAM" id="SSF82808">
    <property type="entry name" value="Replication modulator SeqA, C-terminal DNA-binding domain"/>
    <property type="match status" value="1"/>
</dbReference>
<evidence type="ECO:0000259" key="5">
    <source>
        <dbReference type="Pfam" id="PF03925"/>
    </source>
</evidence>
<comment type="function">
    <text evidence="4">Negative regulator of replication initiation, which contributes to regulation of DNA replication and ensures that replication initiation occurs exactly once per chromosome per cell cycle. Binds to pairs of hemimethylated GATC sequences in the oriC region, thus preventing assembly of replication proteins and re-initiation at newly replicated origins. Repression is relieved when the region becomes fully methylated.</text>
</comment>
<dbReference type="Gene3D" id="1.10.1220.10">
    <property type="entry name" value="Met repressor-like"/>
    <property type="match status" value="1"/>
</dbReference>
<dbReference type="GO" id="GO:0006355">
    <property type="term" value="P:regulation of DNA-templated transcription"/>
    <property type="evidence" value="ECO:0007669"/>
    <property type="project" value="InterPro"/>
</dbReference>
<keyword evidence="2 4" id="KW-0236">DNA replication inhibitor</keyword>